<evidence type="ECO:0000256" key="1">
    <source>
        <dbReference type="ARBA" id="ARBA00004922"/>
    </source>
</evidence>
<dbReference type="SUPFAM" id="SSF48452">
    <property type="entry name" value="TPR-like"/>
    <property type="match status" value="1"/>
</dbReference>
<gene>
    <name evidence="7" type="ORF">C7S18_00585</name>
</gene>
<name>A0A2P1PLR4_9GAMM</name>
<dbReference type="Proteomes" id="UP000241074">
    <property type="component" value="Chromosome"/>
</dbReference>
<keyword evidence="3" id="KW-0808">Transferase</keyword>
<reference evidence="7 8" key="1">
    <citation type="submission" date="2018-03" db="EMBL/GenBank/DDBJ databases">
        <title>Ahniella affigens gen. nov., sp. nov., a gammaproteobacterium isolated from sandy soil near a stream.</title>
        <authorList>
            <person name="Ko Y."/>
            <person name="Kim J.-H."/>
        </authorList>
    </citation>
    <scope>NUCLEOTIDE SEQUENCE [LARGE SCALE GENOMIC DNA]</scope>
    <source>
        <strain evidence="7 8">D13</strain>
    </source>
</reference>
<reference evidence="7 8" key="2">
    <citation type="submission" date="2018-03" db="EMBL/GenBank/DDBJ databases">
        <authorList>
            <person name="Keele B.F."/>
        </authorList>
    </citation>
    <scope>NUCLEOTIDE SEQUENCE [LARGE SCALE GENOMIC DNA]</scope>
    <source>
        <strain evidence="7 8">D13</strain>
    </source>
</reference>
<protein>
    <recommendedName>
        <fullName evidence="6">O-GlcNAc transferase C-terminal domain-containing protein</fullName>
    </recommendedName>
</protein>
<evidence type="ECO:0000259" key="6">
    <source>
        <dbReference type="Pfam" id="PF13844"/>
    </source>
</evidence>
<accession>A0A2P1PLR4</accession>
<evidence type="ECO:0000256" key="3">
    <source>
        <dbReference type="ARBA" id="ARBA00022679"/>
    </source>
</evidence>
<dbReference type="Gene3D" id="3.40.50.2000">
    <property type="entry name" value="Glycogen Phosphorylase B"/>
    <property type="match status" value="1"/>
</dbReference>
<keyword evidence="5" id="KW-0802">TPR repeat</keyword>
<dbReference type="Gene3D" id="3.40.50.11380">
    <property type="match status" value="1"/>
</dbReference>
<evidence type="ECO:0000256" key="4">
    <source>
        <dbReference type="ARBA" id="ARBA00022737"/>
    </source>
</evidence>
<keyword evidence="8" id="KW-1185">Reference proteome</keyword>
<dbReference type="InterPro" id="IPR011990">
    <property type="entry name" value="TPR-like_helical_dom_sf"/>
</dbReference>
<dbReference type="InterPro" id="IPR029489">
    <property type="entry name" value="OGT/SEC/SPY_C"/>
</dbReference>
<dbReference type="InterPro" id="IPR051939">
    <property type="entry name" value="Glycosyltr_41/O-GlcNAc_trsf"/>
</dbReference>
<evidence type="ECO:0000256" key="5">
    <source>
        <dbReference type="ARBA" id="ARBA00022803"/>
    </source>
</evidence>
<dbReference type="GO" id="GO:0016757">
    <property type="term" value="F:glycosyltransferase activity"/>
    <property type="evidence" value="ECO:0007669"/>
    <property type="project" value="UniProtKB-KW"/>
</dbReference>
<dbReference type="Gene3D" id="1.25.40.10">
    <property type="entry name" value="Tetratricopeptide repeat domain"/>
    <property type="match status" value="1"/>
</dbReference>
<dbReference type="PANTHER" id="PTHR44835">
    <property type="entry name" value="UDP-N-ACETYLGLUCOSAMINE--PEPTIDE N-ACETYLGLUCOSAMINYLTRANSFERASE SPINDLY-RELATED"/>
    <property type="match status" value="1"/>
</dbReference>
<dbReference type="SUPFAM" id="SSF53756">
    <property type="entry name" value="UDP-Glycosyltransferase/glycogen phosphorylase"/>
    <property type="match status" value="1"/>
</dbReference>
<feature type="domain" description="O-GlcNAc transferase C-terminal" evidence="6">
    <location>
        <begin position="420"/>
        <end position="574"/>
    </location>
</feature>
<evidence type="ECO:0000313" key="8">
    <source>
        <dbReference type="Proteomes" id="UP000241074"/>
    </source>
</evidence>
<dbReference type="AlphaFoldDB" id="A0A2P1PLR4"/>
<keyword evidence="2" id="KW-0328">Glycosyltransferase</keyword>
<dbReference type="PANTHER" id="PTHR44835:SF1">
    <property type="entry name" value="PROTEIN O-GLCNAC TRANSFERASE"/>
    <property type="match status" value="1"/>
</dbReference>
<proteinExistence type="predicted"/>
<organism evidence="7 8">
    <name type="scientific">Ahniella affigens</name>
    <dbReference type="NCBI Taxonomy" id="2021234"/>
    <lineage>
        <taxon>Bacteria</taxon>
        <taxon>Pseudomonadati</taxon>
        <taxon>Pseudomonadota</taxon>
        <taxon>Gammaproteobacteria</taxon>
        <taxon>Lysobacterales</taxon>
        <taxon>Rhodanobacteraceae</taxon>
        <taxon>Ahniella</taxon>
    </lineage>
</organism>
<dbReference type="EMBL" id="CP027860">
    <property type="protein sequence ID" value="AVP95783.1"/>
    <property type="molecule type" value="Genomic_DNA"/>
</dbReference>
<dbReference type="RefSeq" id="WP_106889712.1">
    <property type="nucleotide sequence ID" value="NZ_CP027860.1"/>
</dbReference>
<evidence type="ECO:0000313" key="7">
    <source>
        <dbReference type="EMBL" id="AVP95783.1"/>
    </source>
</evidence>
<comment type="pathway">
    <text evidence="1">Protein modification; protein glycosylation.</text>
</comment>
<keyword evidence="4" id="KW-0677">Repeat</keyword>
<dbReference type="KEGG" id="xba:C7S18_00585"/>
<dbReference type="Pfam" id="PF13844">
    <property type="entry name" value="Glyco_transf_41"/>
    <property type="match status" value="1"/>
</dbReference>
<sequence length="598" mass="65933">MTPEQRLQVWQEAQTALDQQDFANAEPRFSALVQADEQDYAAQVNWGACMIRMGRLADAELQTRLAIANGHRTSLMFQRMAQLLLALDRPVAERLAFARAFVEMLPDDPAAYVALAFAFRAEGDFAMSRKAWLRVLDKDPDHLLAAWAVFQYPESIVPADAAAETAYLNQFDAGLAAFANRRFPEDGSLPRRALDALESTVPFHLAYQPGAHAERMAAYAKQLRRLALAAGLRDRPALSRAPRSKPRVVVFSAHLHLHSVSRVWRELLIESSKHCELIAVHASTISDGSTDIWRAHSSQFIRGMRNTGQWSVTLHQLDPDVLIFLDIGMEPGSAALASIRHAPRQYVTWAHPLTSGHLQIDGFLSSDAAEPADASANYVEPLVRLPGLASSYRFPKVLPAPAPIPASDGEINIACVQIGYKLSPDQDATWAALLDLDPRIHLHFTPNLVPRGAAKLRARIDAALGPERSQRVHWHPVMMFDDYLAHISRQQLIIDTEHYSGGLTSADALSLGVPVVTIEGDTLRARQTAAMLRLLDVPELIAPNRAGLLGVVQQLLSDPEAHAALRQRLAATRPRLADFRHAVPAIRALLAGRIRSLN</sequence>
<evidence type="ECO:0000256" key="2">
    <source>
        <dbReference type="ARBA" id="ARBA00022676"/>
    </source>
</evidence>
<dbReference type="OrthoDB" id="146908at2"/>